<dbReference type="Proteomes" id="UP000295334">
    <property type="component" value="Unassembled WGS sequence"/>
</dbReference>
<reference evidence="2 3" key="1">
    <citation type="submission" date="2019-03" db="EMBL/GenBank/DDBJ databases">
        <authorList>
            <person name="Kim M.K.M."/>
        </authorList>
    </citation>
    <scope>NUCLEOTIDE SEQUENCE [LARGE SCALE GENOMIC DNA]</scope>
    <source>
        <strain evidence="2 3">17J68-12</strain>
    </source>
</reference>
<proteinExistence type="predicted"/>
<evidence type="ECO:0000256" key="1">
    <source>
        <dbReference type="SAM" id="SignalP"/>
    </source>
</evidence>
<dbReference type="InterPro" id="IPR011250">
    <property type="entry name" value="OMP/PagP_B-barrel"/>
</dbReference>
<dbReference type="EMBL" id="SJZI01000008">
    <property type="protein sequence ID" value="TCJ17726.1"/>
    <property type="molecule type" value="Genomic_DNA"/>
</dbReference>
<organism evidence="2 3">
    <name type="scientific">Flaviaesturariibacter flavus</name>
    <dbReference type="NCBI Taxonomy" id="2502780"/>
    <lineage>
        <taxon>Bacteria</taxon>
        <taxon>Pseudomonadati</taxon>
        <taxon>Bacteroidota</taxon>
        <taxon>Chitinophagia</taxon>
        <taxon>Chitinophagales</taxon>
        <taxon>Chitinophagaceae</taxon>
        <taxon>Flaviaestuariibacter</taxon>
    </lineage>
</organism>
<accession>A0A4R1BK94</accession>
<dbReference type="NCBIfam" id="TIGR03519">
    <property type="entry name" value="T9SS_PorP_fam"/>
    <property type="match status" value="1"/>
</dbReference>
<sequence length="334" mass="36529">MRATNRALLLLLAAGALAQKAQAQVDPHFSQYYVYPSWLNPALTGSFDGNYRVAGIYRSQWGNVSSPFSTKGLSFDMTTERNLNIGASLLSQSAGNGGYTYTTGYVNAAYTGVRLGKAEQHRIVFAIQAGLIDRRFNPSKLSYGDEWNSVGGYRPNTTQESMAQRKASSFDAGAGVLYFDAEPGKKANVYGGVSFSHLTRPTDNFSASGSAKLPLRTTIHAGVRLNLTENFSLTPNALYLMQGNAEEKMLGAYGQYRVNGETDLLFGLNYRFEDAFVPFAGFSYKSFTLGASYDINTSDLGKMVRGSNAFEVSLSYIMRRKAKTPEVEFVCPSL</sequence>
<keyword evidence="1" id="KW-0732">Signal</keyword>
<comment type="caution">
    <text evidence="2">The sequence shown here is derived from an EMBL/GenBank/DDBJ whole genome shotgun (WGS) entry which is preliminary data.</text>
</comment>
<gene>
    <name evidence="2" type="ORF">EPD60_05940</name>
</gene>
<name>A0A4R1BK94_9BACT</name>
<dbReference type="InterPro" id="IPR019861">
    <property type="entry name" value="PorP/SprF_Bacteroidetes"/>
</dbReference>
<dbReference type="OrthoDB" id="1186563at2"/>
<keyword evidence="3" id="KW-1185">Reference proteome</keyword>
<dbReference type="AlphaFoldDB" id="A0A4R1BK94"/>
<dbReference type="SUPFAM" id="SSF56925">
    <property type="entry name" value="OMPA-like"/>
    <property type="match status" value="1"/>
</dbReference>
<dbReference type="Pfam" id="PF11751">
    <property type="entry name" value="PorP_SprF"/>
    <property type="match status" value="1"/>
</dbReference>
<evidence type="ECO:0000313" key="3">
    <source>
        <dbReference type="Proteomes" id="UP000295334"/>
    </source>
</evidence>
<feature type="signal peptide" evidence="1">
    <location>
        <begin position="1"/>
        <end position="23"/>
    </location>
</feature>
<dbReference type="RefSeq" id="WP_131447821.1">
    <property type="nucleotide sequence ID" value="NZ_SJZI01000008.1"/>
</dbReference>
<evidence type="ECO:0000313" key="2">
    <source>
        <dbReference type="EMBL" id="TCJ17726.1"/>
    </source>
</evidence>
<protein>
    <submittedName>
        <fullName evidence="2">Type IX secretion system membrane protein PorP/SprF</fullName>
    </submittedName>
</protein>
<feature type="chain" id="PRO_5020517775" evidence="1">
    <location>
        <begin position="24"/>
        <end position="334"/>
    </location>
</feature>